<dbReference type="PROSITE" id="PS01032">
    <property type="entry name" value="PPM_1"/>
    <property type="match status" value="1"/>
</dbReference>
<keyword evidence="6" id="KW-0732">Signal</keyword>
<dbReference type="InterPro" id="IPR001932">
    <property type="entry name" value="PPM-type_phosphatase-like_dom"/>
</dbReference>
<name>A0A9Q0MD98_BLOTA</name>
<sequence length="580" mass="65180">MLIKAFIVMTWKASFAIMQSITVDDSISSNIESSSSSLNSVSDPDIVQNLQTNAADISTETNDAMWTFDLFNYSNMCSLYDHTPQLMNSLSDHMKLLYHYLLARVIALLTLIPSISKTNTESENDAFLSWFTWPALTYHLYTAQTLLFRTETLAIVCILFILALFFNFLMHNRQRNHLPEGEITESPICSPLLGATNDSTTKSNLLTGKLIRYLNITILFANLFAIVGAVFRHIRTSETVVLEDSFGHAGVHSMQGRRPNMEDTFTLKNNIYKDLGIDYYAVYDGHGGQNAALQAEKEIFDGIVKRIKDHLNGSNKENCNIETVTKVPNAECSITANTANNNSFVSSAINPKTCPARSNRFDTITTETMKDIINDVVTKIDDRLVEQFRKNRDISGSTALIAIRLVHSNTLLVANVGDSRAIMCDWKGATIPLSFDHKPYQLKEYRRIVNAGGFIMLRGVYRVNGILAVSRALGDYPLKEDRLVIPNPDILSFDLNELKPRFMIVASDGFWDTFTNENAVRFVHNELIRYGVNYTSENQSSLALNIARKLANEAYTRESSDNITVIVVLFDSAHSKSYEL</sequence>
<keyword evidence="5" id="KW-0812">Transmembrane</keyword>
<keyword evidence="3 4" id="KW-0904">Protein phosphatase</keyword>
<comment type="caution">
    <text evidence="8">The sequence shown here is derived from an EMBL/GenBank/DDBJ whole genome shotgun (WGS) entry which is preliminary data.</text>
</comment>
<dbReference type="SMART" id="SM00332">
    <property type="entry name" value="PP2Cc"/>
    <property type="match status" value="1"/>
</dbReference>
<feature type="transmembrane region" description="Helical" evidence="5">
    <location>
        <begin position="153"/>
        <end position="170"/>
    </location>
</feature>
<dbReference type="InterPro" id="IPR015655">
    <property type="entry name" value="PP2C"/>
</dbReference>
<keyword evidence="5" id="KW-1133">Transmembrane helix</keyword>
<evidence type="ECO:0000256" key="6">
    <source>
        <dbReference type="SAM" id="SignalP"/>
    </source>
</evidence>
<keyword evidence="9" id="KW-1185">Reference proteome</keyword>
<evidence type="ECO:0000256" key="3">
    <source>
        <dbReference type="ARBA" id="ARBA00022912"/>
    </source>
</evidence>
<dbReference type="InterPro" id="IPR000222">
    <property type="entry name" value="PP2C_BS"/>
</dbReference>
<dbReference type="Gene3D" id="3.60.40.10">
    <property type="entry name" value="PPM-type phosphatase domain"/>
    <property type="match status" value="1"/>
</dbReference>
<dbReference type="Proteomes" id="UP001142055">
    <property type="component" value="Chromosome 1"/>
</dbReference>
<dbReference type="PANTHER" id="PTHR47992">
    <property type="entry name" value="PROTEIN PHOSPHATASE"/>
    <property type="match status" value="1"/>
</dbReference>
<feature type="signal peptide" evidence="6">
    <location>
        <begin position="1"/>
        <end position="16"/>
    </location>
</feature>
<feature type="transmembrane region" description="Helical" evidence="5">
    <location>
        <begin position="97"/>
        <end position="115"/>
    </location>
</feature>
<dbReference type="OMA" id="HNELIRY"/>
<dbReference type="GO" id="GO:0004722">
    <property type="term" value="F:protein serine/threonine phosphatase activity"/>
    <property type="evidence" value="ECO:0007669"/>
    <property type="project" value="InterPro"/>
</dbReference>
<dbReference type="CDD" id="cd00143">
    <property type="entry name" value="PP2Cc"/>
    <property type="match status" value="1"/>
</dbReference>
<evidence type="ECO:0000256" key="2">
    <source>
        <dbReference type="ARBA" id="ARBA00022801"/>
    </source>
</evidence>
<dbReference type="SUPFAM" id="SSF81606">
    <property type="entry name" value="PP2C-like"/>
    <property type="match status" value="1"/>
</dbReference>
<reference evidence="8" key="1">
    <citation type="submission" date="2022-12" db="EMBL/GenBank/DDBJ databases">
        <title>Genome assemblies of Blomia tropicalis.</title>
        <authorList>
            <person name="Cui Y."/>
        </authorList>
    </citation>
    <scope>NUCLEOTIDE SEQUENCE</scope>
    <source>
        <tissue evidence="8">Adult mites</tissue>
    </source>
</reference>
<evidence type="ECO:0000256" key="4">
    <source>
        <dbReference type="RuleBase" id="RU003465"/>
    </source>
</evidence>
<evidence type="ECO:0000313" key="8">
    <source>
        <dbReference type="EMBL" id="KAJ6223003.1"/>
    </source>
</evidence>
<feature type="chain" id="PRO_5040434223" description="PPM-type phosphatase domain-containing protein" evidence="6">
    <location>
        <begin position="17"/>
        <end position="580"/>
    </location>
</feature>
<keyword evidence="1" id="KW-0479">Metal-binding</keyword>
<evidence type="ECO:0000256" key="5">
    <source>
        <dbReference type="SAM" id="Phobius"/>
    </source>
</evidence>
<gene>
    <name evidence="8" type="ORF">RDWZM_001548</name>
</gene>
<evidence type="ECO:0000313" key="9">
    <source>
        <dbReference type="Proteomes" id="UP001142055"/>
    </source>
</evidence>
<evidence type="ECO:0000256" key="1">
    <source>
        <dbReference type="ARBA" id="ARBA00022723"/>
    </source>
</evidence>
<proteinExistence type="inferred from homology"/>
<keyword evidence="2 4" id="KW-0378">Hydrolase</keyword>
<dbReference type="Pfam" id="PF00481">
    <property type="entry name" value="PP2C"/>
    <property type="match status" value="2"/>
</dbReference>
<evidence type="ECO:0000259" key="7">
    <source>
        <dbReference type="PROSITE" id="PS51746"/>
    </source>
</evidence>
<dbReference type="AlphaFoldDB" id="A0A9Q0MD98"/>
<accession>A0A9Q0MD98</accession>
<organism evidence="8 9">
    <name type="scientific">Blomia tropicalis</name>
    <name type="common">Mite</name>
    <dbReference type="NCBI Taxonomy" id="40697"/>
    <lineage>
        <taxon>Eukaryota</taxon>
        <taxon>Metazoa</taxon>
        <taxon>Ecdysozoa</taxon>
        <taxon>Arthropoda</taxon>
        <taxon>Chelicerata</taxon>
        <taxon>Arachnida</taxon>
        <taxon>Acari</taxon>
        <taxon>Acariformes</taxon>
        <taxon>Sarcoptiformes</taxon>
        <taxon>Astigmata</taxon>
        <taxon>Glycyphagoidea</taxon>
        <taxon>Echimyopodidae</taxon>
        <taxon>Blomia</taxon>
    </lineage>
</organism>
<dbReference type="InterPro" id="IPR036457">
    <property type="entry name" value="PPM-type-like_dom_sf"/>
</dbReference>
<dbReference type="GO" id="GO:0046872">
    <property type="term" value="F:metal ion binding"/>
    <property type="evidence" value="ECO:0007669"/>
    <property type="project" value="UniProtKB-KW"/>
</dbReference>
<dbReference type="PROSITE" id="PS51746">
    <property type="entry name" value="PPM_2"/>
    <property type="match status" value="1"/>
</dbReference>
<dbReference type="EMBL" id="JAPWDV010000001">
    <property type="protein sequence ID" value="KAJ6223003.1"/>
    <property type="molecule type" value="Genomic_DNA"/>
</dbReference>
<feature type="transmembrane region" description="Helical" evidence="5">
    <location>
        <begin position="210"/>
        <end position="231"/>
    </location>
</feature>
<comment type="similarity">
    <text evidence="4">Belongs to the PP2C family.</text>
</comment>
<protein>
    <recommendedName>
        <fullName evidence="7">PPM-type phosphatase domain-containing protein</fullName>
    </recommendedName>
</protein>
<feature type="domain" description="PPM-type phosphatase" evidence="7">
    <location>
        <begin position="248"/>
        <end position="570"/>
    </location>
</feature>
<keyword evidence="5" id="KW-0472">Membrane</keyword>